<name>A0A1Y4LX20_9FIRM</name>
<keyword evidence="13 14" id="KW-0472">Membrane</keyword>
<dbReference type="Pfam" id="PF00512">
    <property type="entry name" value="HisKA"/>
    <property type="match status" value="1"/>
</dbReference>
<evidence type="ECO:0000256" key="14">
    <source>
        <dbReference type="SAM" id="Phobius"/>
    </source>
</evidence>
<proteinExistence type="predicted"/>
<dbReference type="InterPro" id="IPR003661">
    <property type="entry name" value="HisK_dim/P_dom"/>
</dbReference>
<dbReference type="Pfam" id="PF02518">
    <property type="entry name" value="HATPase_c"/>
    <property type="match status" value="1"/>
</dbReference>
<keyword evidence="12" id="KW-0902">Two-component regulatory system</keyword>
<dbReference type="AlphaFoldDB" id="A0A1Y4LX20"/>
<dbReference type="EC" id="2.7.13.3" evidence="3"/>
<keyword evidence="11 14" id="KW-1133">Transmembrane helix</keyword>
<protein>
    <recommendedName>
        <fullName evidence="3">histidine kinase</fullName>
        <ecNumber evidence="3">2.7.13.3</ecNumber>
    </recommendedName>
</protein>
<dbReference type="PROSITE" id="PS50109">
    <property type="entry name" value="HIS_KIN"/>
    <property type="match status" value="1"/>
</dbReference>
<dbReference type="EMBL" id="NFKM01000006">
    <property type="protein sequence ID" value="OUP61155.1"/>
    <property type="molecule type" value="Genomic_DNA"/>
</dbReference>
<dbReference type="SMART" id="SM00387">
    <property type="entry name" value="HATPase_c"/>
    <property type="match status" value="1"/>
</dbReference>
<comment type="caution">
    <text evidence="16">The sequence shown here is derived from an EMBL/GenBank/DDBJ whole genome shotgun (WGS) entry which is preliminary data.</text>
</comment>
<keyword evidence="6" id="KW-0808">Transferase</keyword>
<gene>
    <name evidence="16" type="ORF">B5F14_04400</name>
</gene>
<dbReference type="PANTHER" id="PTHR45528">
    <property type="entry name" value="SENSOR HISTIDINE KINASE CPXA"/>
    <property type="match status" value="1"/>
</dbReference>
<dbReference type="PANTHER" id="PTHR45528:SF1">
    <property type="entry name" value="SENSOR HISTIDINE KINASE CPXA"/>
    <property type="match status" value="1"/>
</dbReference>
<sequence>MKKSYKLLIPLAIILFLILFFLLLLAHDYLNQMITIATAKDPLYSLFNKPDQTTIIHAYDELDNLGYGQSGVTYLFICLFKNTYFCCIMILICLIFFGFLFYLIHRQKLMNEDKEKTILAIQGQEDLENDIVYEVNKIKKEYEARIVSMSLDQQKQNQEYENMAHQIKSSLSTCFLNVDLLNDDEGNKGYIERIDHQLEKINKLTNDFLKGYSIRQNNLHYQFKSYNLESCIKQVVLDVQEQAYQKNIQFELNTKEFYLFMDPFWIQEALESILINCLEYAFENTKIYVDLKEEKNQAIIQIQDHGYSVDKQIDLFKRYETSNHNDNHYGIGLNMTKEIIEHHFGSIDVSSQENKTTFRILLPVNKLERINI</sequence>
<evidence type="ECO:0000256" key="11">
    <source>
        <dbReference type="ARBA" id="ARBA00022989"/>
    </source>
</evidence>
<dbReference type="RefSeq" id="WP_087158474.1">
    <property type="nucleotide sequence ID" value="NZ_NFKM01000006.1"/>
</dbReference>
<reference evidence="17" key="1">
    <citation type="submission" date="2017-04" db="EMBL/GenBank/DDBJ databases">
        <title>Function of individual gut microbiota members based on whole genome sequencing of pure cultures obtained from chicken caecum.</title>
        <authorList>
            <person name="Medvecky M."/>
            <person name="Cejkova D."/>
            <person name="Polansky O."/>
            <person name="Karasova D."/>
            <person name="Kubasova T."/>
            <person name="Cizek A."/>
            <person name="Rychlik I."/>
        </authorList>
    </citation>
    <scope>NUCLEOTIDE SEQUENCE [LARGE SCALE GENOMIC DNA]</scope>
    <source>
        <strain evidence="17">An178</strain>
    </source>
</reference>
<evidence type="ECO:0000256" key="2">
    <source>
        <dbReference type="ARBA" id="ARBA00004651"/>
    </source>
</evidence>
<dbReference type="PRINTS" id="PR00344">
    <property type="entry name" value="BCTRLSENSOR"/>
</dbReference>
<evidence type="ECO:0000256" key="13">
    <source>
        <dbReference type="ARBA" id="ARBA00023136"/>
    </source>
</evidence>
<dbReference type="Gene3D" id="3.30.565.10">
    <property type="entry name" value="Histidine kinase-like ATPase, C-terminal domain"/>
    <property type="match status" value="1"/>
</dbReference>
<keyword evidence="10" id="KW-0067">ATP-binding</keyword>
<keyword evidence="7 14" id="KW-0812">Transmembrane</keyword>
<dbReference type="SUPFAM" id="SSF55874">
    <property type="entry name" value="ATPase domain of HSP90 chaperone/DNA topoisomerase II/histidine kinase"/>
    <property type="match status" value="1"/>
</dbReference>
<dbReference type="InterPro" id="IPR036097">
    <property type="entry name" value="HisK_dim/P_sf"/>
</dbReference>
<dbReference type="InterPro" id="IPR036890">
    <property type="entry name" value="HATPase_C_sf"/>
</dbReference>
<evidence type="ECO:0000256" key="4">
    <source>
        <dbReference type="ARBA" id="ARBA00022475"/>
    </source>
</evidence>
<dbReference type="InterPro" id="IPR005467">
    <property type="entry name" value="His_kinase_dom"/>
</dbReference>
<evidence type="ECO:0000256" key="9">
    <source>
        <dbReference type="ARBA" id="ARBA00022777"/>
    </source>
</evidence>
<evidence type="ECO:0000256" key="6">
    <source>
        <dbReference type="ARBA" id="ARBA00022679"/>
    </source>
</evidence>
<dbReference type="GO" id="GO:0005524">
    <property type="term" value="F:ATP binding"/>
    <property type="evidence" value="ECO:0007669"/>
    <property type="project" value="UniProtKB-KW"/>
</dbReference>
<comment type="catalytic activity">
    <reaction evidence="1">
        <text>ATP + protein L-histidine = ADP + protein N-phospho-L-histidine.</text>
        <dbReference type="EC" id="2.7.13.3"/>
    </reaction>
</comment>
<evidence type="ECO:0000259" key="15">
    <source>
        <dbReference type="PROSITE" id="PS50109"/>
    </source>
</evidence>
<feature type="domain" description="Histidine kinase" evidence="15">
    <location>
        <begin position="162"/>
        <end position="366"/>
    </location>
</feature>
<feature type="transmembrane region" description="Helical" evidence="14">
    <location>
        <begin position="82"/>
        <end position="104"/>
    </location>
</feature>
<evidence type="ECO:0000256" key="3">
    <source>
        <dbReference type="ARBA" id="ARBA00012438"/>
    </source>
</evidence>
<dbReference type="SUPFAM" id="SSF47384">
    <property type="entry name" value="Homodimeric domain of signal transducing histidine kinase"/>
    <property type="match status" value="1"/>
</dbReference>
<dbReference type="GO" id="GO:0005886">
    <property type="term" value="C:plasma membrane"/>
    <property type="evidence" value="ECO:0007669"/>
    <property type="project" value="UniProtKB-SubCell"/>
</dbReference>
<evidence type="ECO:0000256" key="5">
    <source>
        <dbReference type="ARBA" id="ARBA00022553"/>
    </source>
</evidence>
<dbReference type="InterPro" id="IPR050398">
    <property type="entry name" value="HssS/ArlS-like"/>
</dbReference>
<evidence type="ECO:0000313" key="17">
    <source>
        <dbReference type="Proteomes" id="UP000195447"/>
    </source>
</evidence>
<keyword evidence="5" id="KW-0597">Phosphoprotein</keyword>
<comment type="subcellular location">
    <subcellularLocation>
        <location evidence="2">Cell membrane</location>
        <topology evidence="2">Multi-pass membrane protein</topology>
    </subcellularLocation>
</comment>
<dbReference type="InterPro" id="IPR004358">
    <property type="entry name" value="Sig_transdc_His_kin-like_C"/>
</dbReference>
<evidence type="ECO:0000256" key="12">
    <source>
        <dbReference type="ARBA" id="ARBA00023012"/>
    </source>
</evidence>
<evidence type="ECO:0000256" key="7">
    <source>
        <dbReference type="ARBA" id="ARBA00022692"/>
    </source>
</evidence>
<keyword evidence="9" id="KW-0418">Kinase</keyword>
<dbReference type="InterPro" id="IPR003594">
    <property type="entry name" value="HATPase_dom"/>
</dbReference>
<evidence type="ECO:0000256" key="10">
    <source>
        <dbReference type="ARBA" id="ARBA00022840"/>
    </source>
</evidence>
<evidence type="ECO:0000313" key="16">
    <source>
        <dbReference type="EMBL" id="OUP61155.1"/>
    </source>
</evidence>
<evidence type="ECO:0000256" key="1">
    <source>
        <dbReference type="ARBA" id="ARBA00000085"/>
    </source>
</evidence>
<dbReference type="GO" id="GO:0000155">
    <property type="term" value="F:phosphorelay sensor kinase activity"/>
    <property type="evidence" value="ECO:0007669"/>
    <property type="project" value="InterPro"/>
</dbReference>
<keyword evidence="8" id="KW-0547">Nucleotide-binding</keyword>
<keyword evidence="4" id="KW-1003">Cell membrane</keyword>
<evidence type="ECO:0000256" key="8">
    <source>
        <dbReference type="ARBA" id="ARBA00022741"/>
    </source>
</evidence>
<accession>A0A1Y4LX20</accession>
<dbReference type="Proteomes" id="UP000195447">
    <property type="component" value="Unassembled WGS sequence"/>
</dbReference>
<dbReference type="Gene3D" id="1.10.287.130">
    <property type="match status" value="1"/>
</dbReference>
<organism evidence="16 17">
    <name type="scientific">Faecalitalea cylindroides</name>
    <dbReference type="NCBI Taxonomy" id="39483"/>
    <lineage>
        <taxon>Bacteria</taxon>
        <taxon>Bacillati</taxon>
        <taxon>Bacillota</taxon>
        <taxon>Erysipelotrichia</taxon>
        <taxon>Erysipelotrichales</taxon>
        <taxon>Erysipelotrichaceae</taxon>
        <taxon>Faecalitalea</taxon>
    </lineage>
</organism>
<keyword evidence="17" id="KW-1185">Reference proteome</keyword>